<evidence type="ECO:0000256" key="1">
    <source>
        <dbReference type="SAM" id="MobiDB-lite"/>
    </source>
</evidence>
<evidence type="ECO:0000313" key="2">
    <source>
        <dbReference type="EMBL" id="QHU14014.1"/>
    </source>
</evidence>
<sequence length="95" mass="10286">MSTALASFKLHETRPKQSPAGVGATLAHNGIIRDILPPIVAELEGKISELQLKVDHILDEMQWHPNAIGRGVAHPALQAAAGAEGGRRTRRRKRV</sequence>
<organism evidence="2">
    <name type="scientific">viral metagenome</name>
    <dbReference type="NCBI Taxonomy" id="1070528"/>
    <lineage>
        <taxon>unclassified sequences</taxon>
        <taxon>metagenomes</taxon>
        <taxon>organismal metagenomes</taxon>
    </lineage>
</organism>
<proteinExistence type="predicted"/>
<name>A0A6C0KCV6_9ZZZZ</name>
<dbReference type="AlphaFoldDB" id="A0A6C0KCV6"/>
<feature type="region of interest" description="Disordered" evidence="1">
    <location>
        <begin position="74"/>
        <end position="95"/>
    </location>
</feature>
<reference evidence="2" key="1">
    <citation type="journal article" date="2020" name="Nature">
        <title>Giant virus diversity and host interactions through global metagenomics.</title>
        <authorList>
            <person name="Schulz F."/>
            <person name="Roux S."/>
            <person name="Paez-Espino D."/>
            <person name="Jungbluth S."/>
            <person name="Walsh D.A."/>
            <person name="Denef V.J."/>
            <person name="McMahon K.D."/>
            <person name="Konstantinidis K.T."/>
            <person name="Eloe-Fadrosh E.A."/>
            <person name="Kyrpides N.C."/>
            <person name="Woyke T."/>
        </authorList>
    </citation>
    <scope>NUCLEOTIDE SEQUENCE</scope>
    <source>
        <strain evidence="2">GVMAG-S-1101182-85</strain>
    </source>
</reference>
<accession>A0A6C0KCV6</accession>
<dbReference type="EMBL" id="MN740829">
    <property type="protein sequence ID" value="QHU14014.1"/>
    <property type="molecule type" value="Genomic_DNA"/>
</dbReference>
<feature type="region of interest" description="Disordered" evidence="1">
    <location>
        <begin position="1"/>
        <end position="23"/>
    </location>
</feature>
<protein>
    <submittedName>
        <fullName evidence="2">Uncharacterized protein</fullName>
    </submittedName>
</protein>